<accession>A0A164VKS5</accession>
<organism evidence="2 3">
    <name type="scientific">Sistotremastrum niveocremeum HHB9708</name>
    <dbReference type="NCBI Taxonomy" id="1314777"/>
    <lineage>
        <taxon>Eukaryota</taxon>
        <taxon>Fungi</taxon>
        <taxon>Dikarya</taxon>
        <taxon>Basidiomycota</taxon>
        <taxon>Agaricomycotina</taxon>
        <taxon>Agaricomycetes</taxon>
        <taxon>Sistotremastrales</taxon>
        <taxon>Sistotremastraceae</taxon>
        <taxon>Sertulicium</taxon>
        <taxon>Sertulicium niveocremeum</taxon>
    </lineage>
</organism>
<dbReference type="AlphaFoldDB" id="A0A164VKS5"/>
<sequence length="163" mass="16839">MKNWFDNNEFQGRRASATFTSASHGNPFRTLPKDPPPREAVRGGFSGATGMGRGATPGIGAARGGVANGGNTMGNLPTRGGHMGGMGMGLNAPIRGGMGMGMGMPMRGGMMGMPNMGGMPMRGMMNGGVVTSILLFLTDKIRVEVNSSASEWTIVSVLIMNSL</sequence>
<gene>
    <name evidence="2" type="ORF">SISNIDRAFT_62893</name>
</gene>
<keyword evidence="3" id="KW-1185">Reference proteome</keyword>
<dbReference type="STRING" id="1314777.A0A164VKS5"/>
<protein>
    <submittedName>
        <fullName evidence="2">Uncharacterized protein</fullName>
    </submittedName>
</protein>
<evidence type="ECO:0000313" key="2">
    <source>
        <dbReference type="EMBL" id="KZS94243.1"/>
    </source>
</evidence>
<dbReference type="OrthoDB" id="10065185at2759"/>
<name>A0A164VKS5_9AGAM</name>
<evidence type="ECO:0000256" key="1">
    <source>
        <dbReference type="SAM" id="MobiDB-lite"/>
    </source>
</evidence>
<feature type="region of interest" description="Disordered" evidence="1">
    <location>
        <begin position="18"/>
        <end position="38"/>
    </location>
</feature>
<proteinExistence type="predicted"/>
<dbReference type="Proteomes" id="UP000076722">
    <property type="component" value="Unassembled WGS sequence"/>
</dbReference>
<dbReference type="EMBL" id="KV419405">
    <property type="protein sequence ID" value="KZS94243.1"/>
    <property type="molecule type" value="Genomic_DNA"/>
</dbReference>
<evidence type="ECO:0000313" key="3">
    <source>
        <dbReference type="Proteomes" id="UP000076722"/>
    </source>
</evidence>
<reference evidence="2 3" key="1">
    <citation type="journal article" date="2016" name="Mol. Biol. Evol.">
        <title>Comparative Genomics of Early-Diverging Mushroom-Forming Fungi Provides Insights into the Origins of Lignocellulose Decay Capabilities.</title>
        <authorList>
            <person name="Nagy L.G."/>
            <person name="Riley R."/>
            <person name="Tritt A."/>
            <person name="Adam C."/>
            <person name="Daum C."/>
            <person name="Floudas D."/>
            <person name="Sun H."/>
            <person name="Yadav J.S."/>
            <person name="Pangilinan J."/>
            <person name="Larsson K.H."/>
            <person name="Matsuura K."/>
            <person name="Barry K."/>
            <person name="Labutti K."/>
            <person name="Kuo R."/>
            <person name="Ohm R.A."/>
            <person name="Bhattacharya S.S."/>
            <person name="Shirouzu T."/>
            <person name="Yoshinaga Y."/>
            <person name="Martin F.M."/>
            <person name="Grigoriev I.V."/>
            <person name="Hibbett D.S."/>
        </authorList>
    </citation>
    <scope>NUCLEOTIDE SEQUENCE [LARGE SCALE GENOMIC DNA]</scope>
    <source>
        <strain evidence="2 3">HHB9708</strain>
    </source>
</reference>